<organism evidence="1">
    <name type="scientific">marine metagenome</name>
    <dbReference type="NCBI Taxonomy" id="408172"/>
    <lineage>
        <taxon>unclassified sequences</taxon>
        <taxon>metagenomes</taxon>
        <taxon>ecological metagenomes</taxon>
    </lineage>
</organism>
<name>A0A382NSW3_9ZZZZ</name>
<gene>
    <name evidence="1" type="ORF">METZ01_LOCUS316432</name>
</gene>
<proteinExistence type="predicted"/>
<accession>A0A382NSW3</accession>
<dbReference type="AlphaFoldDB" id="A0A382NSW3"/>
<sequence>MKPAIKRTIQIGNTLEVFLYQPEDIESIEATIAKKVNRGLNAGKTITENGYKSFFTVDAIFNSSKSKNYEGKGWPTDGGTWHEGEGYIWAEDGERVKCEKTLVEIDPNGKRTKTLKGFVWKSYGNI</sequence>
<protein>
    <submittedName>
        <fullName evidence="1">Uncharacterized protein</fullName>
    </submittedName>
</protein>
<evidence type="ECO:0000313" key="1">
    <source>
        <dbReference type="EMBL" id="SVC63578.1"/>
    </source>
</evidence>
<reference evidence="1" key="1">
    <citation type="submission" date="2018-05" db="EMBL/GenBank/DDBJ databases">
        <authorList>
            <person name="Lanie J.A."/>
            <person name="Ng W.-L."/>
            <person name="Kazmierczak K.M."/>
            <person name="Andrzejewski T.M."/>
            <person name="Davidsen T.M."/>
            <person name="Wayne K.J."/>
            <person name="Tettelin H."/>
            <person name="Glass J.I."/>
            <person name="Rusch D."/>
            <person name="Podicherti R."/>
            <person name="Tsui H.-C.T."/>
            <person name="Winkler M.E."/>
        </authorList>
    </citation>
    <scope>NUCLEOTIDE SEQUENCE</scope>
</reference>
<dbReference type="EMBL" id="UINC01102170">
    <property type="protein sequence ID" value="SVC63578.1"/>
    <property type="molecule type" value="Genomic_DNA"/>
</dbReference>